<organism evidence="9 10">
    <name type="scientific">Goekera deserti</name>
    <dbReference type="NCBI Taxonomy" id="2497753"/>
    <lineage>
        <taxon>Bacteria</taxon>
        <taxon>Bacillati</taxon>
        <taxon>Actinomycetota</taxon>
        <taxon>Actinomycetes</taxon>
        <taxon>Geodermatophilales</taxon>
        <taxon>Geodermatophilaceae</taxon>
        <taxon>Goekera</taxon>
    </lineage>
</organism>
<protein>
    <submittedName>
        <fullName evidence="9">Acyl-CoA dehydrogenase</fullName>
    </submittedName>
</protein>
<dbReference type="InterPro" id="IPR009075">
    <property type="entry name" value="AcylCo_DH/oxidase_C"/>
</dbReference>
<evidence type="ECO:0000259" key="7">
    <source>
        <dbReference type="Pfam" id="PF02770"/>
    </source>
</evidence>
<gene>
    <name evidence="9" type="ORF">G1H19_02820</name>
</gene>
<dbReference type="SUPFAM" id="SSF47203">
    <property type="entry name" value="Acyl-CoA dehydrogenase C-terminal domain-like"/>
    <property type="match status" value="1"/>
</dbReference>
<dbReference type="InterPro" id="IPR045008">
    <property type="entry name" value="ACX4-like"/>
</dbReference>
<dbReference type="Pfam" id="PF02771">
    <property type="entry name" value="Acyl-CoA_dh_N"/>
    <property type="match status" value="1"/>
</dbReference>
<dbReference type="PROSITE" id="PS00073">
    <property type="entry name" value="ACYL_COA_DH_2"/>
    <property type="match status" value="1"/>
</dbReference>
<dbReference type="PANTHER" id="PTHR43188">
    <property type="entry name" value="ACYL-COENZYME A OXIDASE"/>
    <property type="match status" value="1"/>
</dbReference>
<evidence type="ECO:0000256" key="3">
    <source>
        <dbReference type="ARBA" id="ARBA00022630"/>
    </source>
</evidence>
<dbReference type="GO" id="GO:0050660">
    <property type="term" value="F:flavin adenine dinucleotide binding"/>
    <property type="evidence" value="ECO:0007669"/>
    <property type="project" value="InterPro"/>
</dbReference>
<dbReference type="AlphaFoldDB" id="A0A7K3WA96"/>
<evidence type="ECO:0000313" key="9">
    <source>
        <dbReference type="EMBL" id="NEL52949.1"/>
    </source>
</evidence>
<keyword evidence="5" id="KW-0560">Oxidoreductase</keyword>
<feature type="domain" description="Acyl-CoA oxidase/dehydrogenase middle" evidence="7">
    <location>
        <begin position="130"/>
        <end position="223"/>
    </location>
</feature>
<dbReference type="InterPro" id="IPR037069">
    <property type="entry name" value="AcylCoA_DH/ox_N_sf"/>
</dbReference>
<comment type="similarity">
    <text evidence="2 5">Belongs to the acyl-CoA dehydrogenase family.</text>
</comment>
<dbReference type="InterPro" id="IPR006089">
    <property type="entry name" value="Acyl-CoA_DH_CS"/>
</dbReference>
<dbReference type="SUPFAM" id="SSF56645">
    <property type="entry name" value="Acyl-CoA dehydrogenase NM domain-like"/>
    <property type="match status" value="1"/>
</dbReference>
<evidence type="ECO:0000256" key="1">
    <source>
        <dbReference type="ARBA" id="ARBA00001974"/>
    </source>
</evidence>
<accession>A0A7K3WA96</accession>
<dbReference type="GO" id="GO:0003995">
    <property type="term" value="F:acyl-CoA dehydrogenase activity"/>
    <property type="evidence" value="ECO:0007669"/>
    <property type="project" value="InterPro"/>
</dbReference>
<keyword evidence="3 5" id="KW-0285">Flavoprotein</keyword>
<keyword evidence="10" id="KW-1185">Reference proteome</keyword>
<proteinExistence type="inferred from homology"/>
<dbReference type="EMBL" id="JAAGWK010000005">
    <property type="protein sequence ID" value="NEL52949.1"/>
    <property type="molecule type" value="Genomic_DNA"/>
</dbReference>
<name>A0A7K3WA96_9ACTN</name>
<dbReference type="InterPro" id="IPR013786">
    <property type="entry name" value="AcylCoA_DH/ox_N"/>
</dbReference>
<dbReference type="Pfam" id="PF00441">
    <property type="entry name" value="Acyl-CoA_dh_1"/>
    <property type="match status" value="1"/>
</dbReference>
<dbReference type="Gene3D" id="1.10.540.10">
    <property type="entry name" value="Acyl-CoA dehydrogenase/oxidase, N-terminal domain"/>
    <property type="match status" value="1"/>
</dbReference>
<comment type="caution">
    <text evidence="9">The sequence shown here is derived from an EMBL/GenBank/DDBJ whole genome shotgun (WGS) entry which is preliminary data.</text>
</comment>
<dbReference type="Proteomes" id="UP000470470">
    <property type="component" value="Unassembled WGS sequence"/>
</dbReference>
<comment type="cofactor">
    <cofactor evidence="1 5">
        <name>FAD</name>
        <dbReference type="ChEBI" id="CHEBI:57692"/>
    </cofactor>
</comment>
<dbReference type="Gene3D" id="1.20.140.10">
    <property type="entry name" value="Butyryl-CoA Dehydrogenase, subunit A, domain 3"/>
    <property type="match status" value="1"/>
</dbReference>
<dbReference type="InterPro" id="IPR036250">
    <property type="entry name" value="AcylCo_DH-like_C"/>
</dbReference>
<feature type="domain" description="Acyl-CoA dehydrogenase/oxidase N-terminal" evidence="8">
    <location>
        <begin position="18"/>
        <end position="126"/>
    </location>
</feature>
<evidence type="ECO:0000256" key="5">
    <source>
        <dbReference type="RuleBase" id="RU362125"/>
    </source>
</evidence>
<evidence type="ECO:0000313" key="10">
    <source>
        <dbReference type="Proteomes" id="UP000470470"/>
    </source>
</evidence>
<dbReference type="RefSeq" id="WP_152730166.1">
    <property type="nucleotide sequence ID" value="NZ_JAABOZ010000005.1"/>
</dbReference>
<dbReference type="InterPro" id="IPR006091">
    <property type="entry name" value="Acyl-CoA_Oxase/DH_mid-dom"/>
</dbReference>
<dbReference type="GO" id="GO:0006635">
    <property type="term" value="P:fatty acid beta-oxidation"/>
    <property type="evidence" value="ECO:0007669"/>
    <property type="project" value="InterPro"/>
</dbReference>
<keyword evidence="4 5" id="KW-0274">FAD</keyword>
<evidence type="ECO:0000256" key="2">
    <source>
        <dbReference type="ARBA" id="ARBA00009347"/>
    </source>
</evidence>
<dbReference type="Gene3D" id="2.40.110.10">
    <property type="entry name" value="Butyryl-CoA Dehydrogenase, subunit A, domain 2"/>
    <property type="match status" value="1"/>
</dbReference>
<evidence type="ECO:0000259" key="6">
    <source>
        <dbReference type="Pfam" id="PF00441"/>
    </source>
</evidence>
<reference evidence="9 10" key="1">
    <citation type="submission" date="2020-02" db="EMBL/GenBank/DDBJ databases">
        <title>The whole genome sequence of CPCC 205119.</title>
        <authorList>
            <person name="Jiang Z."/>
        </authorList>
    </citation>
    <scope>NUCLEOTIDE SEQUENCE [LARGE SCALE GENOMIC DNA]</scope>
    <source>
        <strain evidence="9 10">CPCC 205119</strain>
    </source>
</reference>
<dbReference type="PANTHER" id="PTHR43188:SF1">
    <property type="entry name" value="ACYL-COA DEHYDROGENASE"/>
    <property type="match status" value="1"/>
</dbReference>
<feature type="domain" description="Acyl-CoA dehydrogenase/oxidase C-terminal" evidence="6">
    <location>
        <begin position="242"/>
        <end position="382"/>
    </location>
</feature>
<sequence length="389" mass="42306">MTVSSDFYDLADALDPADQDVLKRVRAFMDDEVEPVINDHWTRAEFPHQLVPGLRDLGIAGIAVPEPYGAGRSTLLDGMIAMELARGDSSIATFMGVHSGLAMGSVQLCGSEEQKQRWLPAMRAMELIGAFGLTEPDSGSDIARKMTTTARRDGDGWVLDGRKKWIGNASFADLVVIWARDVETDKVLGFVVEKDAPGFSTTVIQDKIALRSVLNAEITLDGVRVPEADRLQGANSFRDTAAVLRTTRAGVAWSAVGCARGAYEHALSYAQQREQFGRPIASFQLVQDLLVRMLGNITSSMTLCTRLSQLQDAGRMTDEQASLAKAVSTVRMRETVGWARELMGGNGILLEHHVGRFVADAEALYSYEGTREVNTLIVGRAVTGHSAFV</sequence>
<evidence type="ECO:0000256" key="4">
    <source>
        <dbReference type="ARBA" id="ARBA00022827"/>
    </source>
</evidence>
<dbReference type="Pfam" id="PF02770">
    <property type="entry name" value="Acyl-CoA_dh_M"/>
    <property type="match status" value="1"/>
</dbReference>
<dbReference type="InterPro" id="IPR009100">
    <property type="entry name" value="AcylCoA_DH/oxidase_NM_dom_sf"/>
</dbReference>
<dbReference type="InterPro" id="IPR046373">
    <property type="entry name" value="Acyl-CoA_Oxase/DH_mid-dom_sf"/>
</dbReference>
<evidence type="ECO:0000259" key="8">
    <source>
        <dbReference type="Pfam" id="PF02771"/>
    </source>
</evidence>